<protein>
    <submittedName>
        <fullName evidence="1">Uncharacterized protein</fullName>
    </submittedName>
</protein>
<comment type="caution">
    <text evidence="1">The sequence shown here is derived from an EMBL/GenBank/DDBJ whole genome shotgun (WGS) entry which is preliminary data.</text>
</comment>
<evidence type="ECO:0000313" key="1">
    <source>
        <dbReference type="EMBL" id="GFE23128.1"/>
    </source>
</evidence>
<proteinExistence type="predicted"/>
<gene>
    <name evidence="1" type="ORF">Sliba_35810</name>
</gene>
<evidence type="ECO:0000313" key="2">
    <source>
        <dbReference type="Proteomes" id="UP000429552"/>
    </source>
</evidence>
<dbReference type="EMBL" id="BLIP01000001">
    <property type="protein sequence ID" value="GFE23128.1"/>
    <property type="molecule type" value="Genomic_DNA"/>
</dbReference>
<organism evidence="1 2">
    <name type="scientific">Streptomyces nigrescens</name>
    <dbReference type="NCBI Taxonomy" id="1920"/>
    <lineage>
        <taxon>Bacteria</taxon>
        <taxon>Bacillati</taxon>
        <taxon>Actinomycetota</taxon>
        <taxon>Actinomycetes</taxon>
        <taxon>Kitasatosporales</taxon>
        <taxon>Streptomycetaceae</taxon>
        <taxon>Streptomyces</taxon>
    </lineage>
</organism>
<dbReference type="Proteomes" id="UP000429552">
    <property type="component" value="Unassembled WGS sequence"/>
</dbReference>
<reference evidence="1 2" key="1">
    <citation type="submission" date="2019-12" db="EMBL/GenBank/DDBJ databases">
        <title>Whole genome shotgun sequence of Streptomyces libani subsp. libani NBRC 13452.</title>
        <authorList>
            <person name="Ichikawa N."/>
            <person name="Kimura A."/>
            <person name="Kitahashi Y."/>
            <person name="Komaki H."/>
            <person name="Tamura T."/>
        </authorList>
    </citation>
    <scope>NUCLEOTIDE SEQUENCE [LARGE SCALE GENOMIC DNA]</scope>
    <source>
        <strain evidence="1 2">NBRC 13452</strain>
    </source>
</reference>
<name>A0A640TI45_STRNI</name>
<sequence length="50" mass="5475">MHQELSPSTELVACPGNAHLLRRCEVILPAVAPAEEVPASGRRFNHRSAR</sequence>
<accession>A0A640TI45</accession>
<dbReference type="AlphaFoldDB" id="A0A640TI45"/>